<protein>
    <submittedName>
        <fullName evidence="2">Uncharacterized protein</fullName>
    </submittedName>
</protein>
<name>A0A2M6XB34_9BACT</name>
<dbReference type="AlphaFoldDB" id="A0A2M6XB34"/>
<keyword evidence="1" id="KW-1133">Transmembrane helix</keyword>
<gene>
    <name evidence="2" type="ORF">COT66_01125</name>
</gene>
<evidence type="ECO:0000313" key="3">
    <source>
        <dbReference type="Proteomes" id="UP000231214"/>
    </source>
</evidence>
<keyword evidence="1" id="KW-0472">Membrane</keyword>
<organism evidence="2 3">
    <name type="scientific">Candidatus Shapirobacteria bacterium CG09_land_8_20_14_0_10_49_15</name>
    <dbReference type="NCBI Taxonomy" id="1974482"/>
    <lineage>
        <taxon>Bacteria</taxon>
        <taxon>Candidatus Shapironibacteriota</taxon>
    </lineage>
</organism>
<feature type="transmembrane region" description="Helical" evidence="1">
    <location>
        <begin position="52"/>
        <end position="69"/>
    </location>
</feature>
<accession>A0A2M6XB34</accession>
<dbReference type="Proteomes" id="UP000231214">
    <property type="component" value="Unassembled WGS sequence"/>
</dbReference>
<comment type="caution">
    <text evidence="2">The sequence shown here is derived from an EMBL/GenBank/DDBJ whole genome shotgun (WGS) entry which is preliminary data.</text>
</comment>
<reference evidence="3" key="1">
    <citation type="submission" date="2017-09" db="EMBL/GenBank/DDBJ databases">
        <title>Depth-based differentiation of microbial function through sediment-hosted aquifers and enrichment of novel symbionts in the deep terrestrial subsurface.</title>
        <authorList>
            <person name="Probst A.J."/>
            <person name="Ladd B."/>
            <person name="Jarett J.K."/>
            <person name="Geller-Mcgrath D.E."/>
            <person name="Sieber C.M.K."/>
            <person name="Emerson J.B."/>
            <person name="Anantharaman K."/>
            <person name="Thomas B.C."/>
            <person name="Malmstrom R."/>
            <person name="Stieglmeier M."/>
            <person name="Klingl A."/>
            <person name="Woyke T."/>
            <person name="Ryan C.M."/>
            <person name="Banfield J.F."/>
        </authorList>
    </citation>
    <scope>NUCLEOTIDE SEQUENCE [LARGE SCALE GENOMIC DNA]</scope>
</reference>
<evidence type="ECO:0000313" key="2">
    <source>
        <dbReference type="EMBL" id="PIU02221.1"/>
    </source>
</evidence>
<keyword evidence="1" id="KW-0812">Transmembrane</keyword>
<dbReference type="EMBL" id="PEZK01000020">
    <property type="protein sequence ID" value="PIU02221.1"/>
    <property type="molecule type" value="Genomic_DNA"/>
</dbReference>
<proteinExistence type="predicted"/>
<evidence type="ECO:0000256" key="1">
    <source>
        <dbReference type="SAM" id="Phobius"/>
    </source>
</evidence>
<feature type="transmembrane region" description="Helical" evidence="1">
    <location>
        <begin position="24"/>
        <end position="46"/>
    </location>
</feature>
<sequence>MIKIQDLGFGIVFALTLWRHHPRLAVWLGLGALVLAIPLFAFKVGLFTAARLTWYAAAFFLLAIIFNFGQTNGRS</sequence>